<sequence>MIEKAVRKLNGCVRQVENLCHSGASDQDILTQAKALLMQDSNFKKGFKFDHVWDIMKNFEKFYSSQRPSGVKKAKIKRKIDEGYIKLTKKEVLTVQKEKLRLRELKEENKILVIDVDSIVDLTRREVCDENHYKRFDF</sequence>
<keyword evidence="1" id="KW-1185">Reference proteome</keyword>
<evidence type="ECO:0000313" key="1">
    <source>
        <dbReference type="Proteomes" id="UP000189701"/>
    </source>
</evidence>
<reference evidence="1" key="1">
    <citation type="journal article" date="2013" name="Genome Biol.">
        <title>Reference genomes and transcriptomes of Nicotiana sylvestris and Nicotiana tomentosiformis.</title>
        <authorList>
            <person name="Sierro N."/>
            <person name="Battey J.N."/>
            <person name="Ouadi S."/>
            <person name="Bovet L."/>
            <person name="Goepfert S."/>
            <person name="Bakaher N."/>
            <person name="Peitsch M.C."/>
            <person name="Ivanov N.V."/>
        </authorList>
    </citation>
    <scope>NUCLEOTIDE SEQUENCE [LARGE SCALE GENOMIC DNA]</scope>
</reference>
<accession>A0A1U7XFX8</accession>
<dbReference type="Proteomes" id="UP000189701">
    <property type="component" value="Unplaced"/>
</dbReference>
<organism evidence="1 2">
    <name type="scientific">Nicotiana sylvestris</name>
    <name type="common">Wood tobacco</name>
    <name type="synonym">South American tobacco</name>
    <dbReference type="NCBI Taxonomy" id="4096"/>
    <lineage>
        <taxon>Eukaryota</taxon>
        <taxon>Viridiplantae</taxon>
        <taxon>Streptophyta</taxon>
        <taxon>Embryophyta</taxon>
        <taxon>Tracheophyta</taxon>
        <taxon>Spermatophyta</taxon>
        <taxon>Magnoliopsida</taxon>
        <taxon>eudicotyledons</taxon>
        <taxon>Gunneridae</taxon>
        <taxon>Pentapetalae</taxon>
        <taxon>asterids</taxon>
        <taxon>lamiids</taxon>
        <taxon>Solanales</taxon>
        <taxon>Solanaceae</taxon>
        <taxon>Nicotianoideae</taxon>
        <taxon>Nicotianeae</taxon>
        <taxon>Nicotiana</taxon>
    </lineage>
</organism>
<name>A0A1U7XFX8_NICSY</name>
<dbReference type="RefSeq" id="XP_009785360.1">
    <property type="nucleotide sequence ID" value="XM_009787058.1"/>
</dbReference>
<gene>
    <name evidence="2" type="primary">LOC104233635</name>
</gene>
<dbReference type="AlphaFoldDB" id="A0A1U7XFX8"/>
<proteinExistence type="predicted"/>
<dbReference type="PANTHER" id="PTHR45125:SF3">
    <property type="entry name" value="NO-APICAL-MERISTEM-ASSOCIATED CARBOXY-TERMINAL DOMAIN PROTEIN"/>
    <property type="match status" value="1"/>
</dbReference>
<dbReference type="STRING" id="4096.A0A1U7XFX8"/>
<protein>
    <submittedName>
        <fullName evidence="2">Uncharacterized protein LOC104233635</fullName>
    </submittedName>
</protein>
<reference evidence="2" key="2">
    <citation type="submission" date="2025-08" db="UniProtKB">
        <authorList>
            <consortium name="RefSeq"/>
        </authorList>
    </citation>
    <scope>IDENTIFICATION</scope>
    <source>
        <tissue evidence="2">Leaf</tissue>
    </source>
</reference>
<dbReference type="PANTHER" id="PTHR45125">
    <property type="entry name" value="F21J9.4-RELATED"/>
    <property type="match status" value="1"/>
</dbReference>
<evidence type="ECO:0000313" key="2">
    <source>
        <dbReference type="RefSeq" id="XP_009785360.1"/>
    </source>
</evidence>